<evidence type="ECO:0000256" key="1">
    <source>
        <dbReference type="ARBA" id="ARBA00023015"/>
    </source>
</evidence>
<organism evidence="5 6">
    <name type="scientific">Candidatus Pullilachnospira gallistercoris</name>
    <dbReference type="NCBI Taxonomy" id="2840911"/>
    <lineage>
        <taxon>Bacteria</taxon>
        <taxon>Bacillati</taxon>
        <taxon>Bacillota</taxon>
        <taxon>Clostridia</taxon>
        <taxon>Lachnospirales</taxon>
        <taxon>Lachnospiraceae</taxon>
        <taxon>Lachnospiraceae incertae sedis</taxon>
        <taxon>Candidatus Pullilachnospira</taxon>
    </lineage>
</organism>
<proteinExistence type="predicted"/>
<evidence type="ECO:0000256" key="3">
    <source>
        <dbReference type="ARBA" id="ARBA00023163"/>
    </source>
</evidence>
<dbReference type="SMART" id="SM00342">
    <property type="entry name" value="HTH_ARAC"/>
    <property type="match status" value="1"/>
</dbReference>
<sequence length="368" mass="41866">MNETCRELLETYYETNKIPVCIVEQDGEILLSVPKQETEILPEQFRRLCVQDFQLQKRDREHPLVLALEPSYFVGVAQMDPSAYLIFGPVSPVRHTPEEIRKSSIPFVSVEQLSAFGTAVSQTPLMGSRVFVNAFCVACYLAGGVYVPGESVFLCNNTAVMDAVRSGNSKLLRARIFQPYAGRAGKMSNDPIRQERYVFLSVLTSATRAAIDGGVPQEEAFSLSDSFSLRVDTMEDEWEISVLMYEMLLTFCSEVKKHRLTAGYSRPVRQCLDYILIHLHETITLDTLADLTGMCTKAISQKFRQETGLSVRRYIKEQKIREAKQLLSGTDYSYIDISNYLNFCTQSHFIQAFREITGMTPQEYRERN</sequence>
<dbReference type="GO" id="GO:0043565">
    <property type="term" value="F:sequence-specific DNA binding"/>
    <property type="evidence" value="ECO:0007669"/>
    <property type="project" value="InterPro"/>
</dbReference>
<evidence type="ECO:0000256" key="2">
    <source>
        <dbReference type="ARBA" id="ARBA00023125"/>
    </source>
</evidence>
<keyword evidence="1" id="KW-0805">Transcription regulation</keyword>
<dbReference type="Proteomes" id="UP000823912">
    <property type="component" value="Unassembled WGS sequence"/>
</dbReference>
<dbReference type="InterPro" id="IPR018060">
    <property type="entry name" value="HTH_AraC"/>
</dbReference>
<dbReference type="PROSITE" id="PS01124">
    <property type="entry name" value="HTH_ARAC_FAMILY_2"/>
    <property type="match status" value="1"/>
</dbReference>
<accession>A0A9D1EAY9</accession>
<keyword evidence="2" id="KW-0238">DNA-binding</keyword>
<gene>
    <name evidence="5" type="ORF">IAA55_10055</name>
</gene>
<dbReference type="GO" id="GO:0003700">
    <property type="term" value="F:DNA-binding transcription factor activity"/>
    <property type="evidence" value="ECO:0007669"/>
    <property type="project" value="InterPro"/>
</dbReference>
<evidence type="ECO:0000259" key="4">
    <source>
        <dbReference type="PROSITE" id="PS01124"/>
    </source>
</evidence>
<dbReference type="EMBL" id="DVHM01000174">
    <property type="protein sequence ID" value="HIR71610.1"/>
    <property type="molecule type" value="Genomic_DNA"/>
</dbReference>
<evidence type="ECO:0000313" key="5">
    <source>
        <dbReference type="EMBL" id="HIR71610.1"/>
    </source>
</evidence>
<comment type="caution">
    <text evidence="5">The sequence shown here is derived from an EMBL/GenBank/DDBJ whole genome shotgun (WGS) entry which is preliminary data.</text>
</comment>
<dbReference type="InterPro" id="IPR009057">
    <property type="entry name" value="Homeodomain-like_sf"/>
</dbReference>
<reference evidence="5" key="1">
    <citation type="submission" date="2020-10" db="EMBL/GenBank/DDBJ databases">
        <authorList>
            <person name="Gilroy R."/>
        </authorList>
    </citation>
    <scope>NUCLEOTIDE SEQUENCE</scope>
    <source>
        <strain evidence="5">ChiSjej5B23-6657</strain>
    </source>
</reference>
<feature type="domain" description="HTH araC/xylS-type" evidence="4">
    <location>
        <begin position="269"/>
        <end position="367"/>
    </location>
</feature>
<name>A0A9D1EAY9_9FIRM</name>
<dbReference type="PANTHER" id="PTHR43280:SF34">
    <property type="entry name" value="ARAC-FAMILY TRANSCRIPTIONAL REGULATOR"/>
    <property type="match status" value="1"/>
</dbReference>
<keyword evidence="3" id="KW-0804">Transcription</keyword>
<evidence type="ECO:0000313" key="6">
    <source>
        <dbReference type="Proteomes" id="UP000823912"/>
    </source>
</evidence>
<protein>
    <submittedName>
        <fullName evidence="5">Helix-turn-helix transcriptional regulator</fullName>
    </submittedName>
</protein>
<dbReference type="Gene3D" id="1.10.10.60">
    <property type="entry name" value="Homeodomain-like"/>
    <property type="match status" value="2"/>
</dbReference>
<reference evidence="5" key="2">
    <citation type="journal article" date="2021" name="PeerJ">
        <title>Extensive microbial diversity within the chicken gut microbiome revealed by metagenomics and culture.</title>
        <authorList>
            <person name="Gilroy R."/>
            <person name="Ravi A."/>
            <person name="Getino M."/>
            <person name="Pursley I."/>
            <person name="Horton D.L."/>
            <person name="Alikhan N.F."/>
            <person name="Baker D."/>
            <person name="Gharbi K."/>
            <person name="Hall N."/>
            <person name="Watson M."/>
            <person name="Adriaenssens E.M."/>
            <person name="Foster-Nyarko E."/>
            <person name="Jarju S."/>
            <person name="Secka A."/>
            <person name="Antonio M."/>
            <person name="Oren A."/>
            <person name="Chaudhuri R.R."/>
            <person name="La Ragione R."/>
            <person name="Hildebrand F."/>
            <person name="Pallen M.J."/>
        </authorList>
    </citation>
    <scope>NUCLEOTIDE SEQUENCE</scope>
    <source>
        <strain evidence="5">ChiSjej5B23-6657</strain>
    </source>
</reference>
<dbReference type="SUPFAM" id="SSF46689">
    <property type="entry name" value="Homeodomain-like"/>
    <property type="match status" value="2"/>
</dbReference>
<dbReference type="AlphaFoldDB" id="A0A9D1EAY9"/>
<dbReference type="PANTHER" id="PTHR43280">
    <property type="entry name" value="ARAC-FAMILY TRANSCRIPTIONAL REGULATOR"/>
    <property type="match status" value="1"/>
</dbReference>
<dbReference type="Pfam" id="PF12833">
    <property type="entry name" value="HTH_18"/>
    <property type="match status" value="1"/>
</dbReference>